<dbReference type="AlphaFoldDB" id="A0AAC9JQW2"/>
<dbReference type="InterPro" id="IPR002789">
    <property type="entry name" value="HerA_central"/>
</dbReference>
<feature type="compositionally biased region" description="Low complexity" evidence="1">
    <location>
        <begin position="673"/>
        <end position="684"/>
    </location>
</feature>
<sequence>MEQPRVIGHVVAVSGFRLKVELSPDAKSSSRATPDGVQRAVAINSFLTFDLGAGTHAIGLLSDLEARESYDPTRDEELSLELTKPRRVASVQLLGTVKQTGKSGWKFDPGITVLPTLDTPAEVANPDVLSGIFARPPERNKPRDWSEGYYDFPLEIGHQTGDENTKVKASFNDLFARPLAVVGNTGSGKSYTVASLIRGIVEHEKFSTVSKAEPHVFILDINGEYASAFLDKFQASYARDPNKIYLNGQEFCLPAWLMNGEEVCDWLQASEATQEPVLKDWWSIAKANRGGVASYDPLQVAIGKIDSALAWLDDPRQPANGTFDVYINHAQQYAPDIDWNTFNGIPNWTPDATNQWRKVANDKAVRDRLIEIRSSLLEKISARQNEGVNFAKTADAPRFIAVHEFRDPNLVDRSTDQEGSKRIDQYLLTLKLRLRTRLDDRRWQSFFSYEDQSIRSYEDWMTKLGIGQKSGSRVSVLDFSMLSSEVLPFACALFGRLLLETREMLRPDVRSRYPWVLVLEEAHNYARPPGRVEDRGQSLSRRAFERVAKEGRKFGLSLIVASQRPSEISPTIISQCANFFSHRLQNPDDIDHFRRIIPKQAQRLLDQVTVLAAGEAIVFGSAVHVPSRVQIKLPTQEPWSATAAPFVDWGAEVAFPLADVVVNWGLTKEEASAAATASPAQSAEVTSTTADLDDEIPF</sequence>
<keyword evidence="4" id="KW-1185">Reference proteome</keyword>
<dbReference type="Gene3D" id="3.40.50.300">
    <property type="entry name" value="P-loop containing nucleotide triphosphate hydrolases"/>
    <property type="match status" value="2"/>
</dbReference>
<organism evidence="3 4">
    <name type="scientific">Chelatococcus daeguensis</name>
    <dbReference type="NCBI Taxonomy" id="444444"/>
    <lineage>
        <taxon>Bacteria</taxon>
        <taxon>Pseudomonadati</taxon>
        <taxon>Pseudomonadota</taxon>
        <taxon>Alphaproteobacteria</taxon>
        <taxon>Hyphomicrobiales</taxon>
        <taxon>Chelatococcaceae</taxon>
        <taxon>Chelatococcus</taxon>
    </lineage>
</organism>
<dbReference type="InterPro" id="IPR027417">
    <property type="entry name" value="P-loop_NTPase"/>
</dbReference>
<feature type="region of interest" description="Disordered" evidence="1">
    <location>
        <begin position="673"/>
        <end position="698"/>
    </location>
</feature>
<dbReference type="PANTHER" id="PTHR42957">
    <property type="entry name" value="HELICASE MJ1565-RELATED"/>
    <property type="match status" value="1"/>
</dbReference>
<evidence type="ECO:0000256" key="1">
    <source>
        <dbReference type="SAM" id="MobiDB-lite"/>
    </source>
</evidence>
<dbReference type="EMBL" id="CP018095">
    <property type="protein sequence ID" value="APF36699.1"/>
    <property type="molecule type" value="Genomic_DNA"/>
</dbReference>
<gene>
    <name evidence="3" type="ORF">BOQ54_04655</name>
</gene>
<dbReference type="RefSeq" id="WP_071923378.1">
    <property type="nucleotide sequence ID" value="NZ_CP018095.1"/>
</dbReference>
<dbReference type="Proteomes" id="UP000182703">
    <property type="component" value="Chromosome"/>
</dbReference>
<dbReference type="SUPFAM" id="SSF52540">
    <property type="entry name" value="P-loop containing nucleoside triphosphate hydrolases"/>
    <property type="match status" value="1"/>
</dbReference>
<dbReference type="PANTHER" id="PTHR42957:SF1">
    <property type="entry name" value="HELICASE MJ1565-RELATED"/>
    <property type="match status" value="1"/>
</dbReference>
<dbReference type="Pfam" id="PF01935">
    <property type="entry name" value="DUF87"/>
    <property type="match status" value="1"/>
</dbReference>
<dbReference type="InterPro" id="IPR008571">
    <property type="entry name" value="HerA-like"/>
</dbReference>
<name>A0AAC9JQW2_9HYPH</name>
<proteinExistence type="predicted"/>
<dbReference type="KEGG" id="cdq:BOQ54_04655"/>
<feature type="domain" description="Helicase HerA central" evidence="2">
    <location>
        <begin position="154"/>
        <end position="394"/>
    </location>
</feature>
<evidence type="ECO:0000313" key="4">
    <source>
        <dbReference type="Proteomes" id="UP000182703"/>
    </source>
</evidence>
<protein>
    <submittedName>
        <fullName evidence="3">ATPase</fullName>
    </submittedName>
</protein>
<evidence type="ECO:0000313" key="3">
    <source>
        <dbReference type="EMBL" id="APF36699.1"/>
    </source>
</evidence>
<evidence type="ECO:0000259" key="2">
    <source>
        <dbReference type="Pfam" id="PF01935"/>
    </source>
</evidence>
<reference evidence="3 4" key="1">
    <citation type="submission" date="2016-11" db="EMBL/GenBank/DDBJ databases">
        <title>Complete genome sequence of the aerobically denitrifying bacterium Chelatococcus daeguensis TAD1.</title>
        <authorList>
            <person name="Yang Y."/>
            <person name="Huang S."/>
            <person name="Lin E."/>
        </authorList>
    </citation>
    <scope>NUCLEOTIDE SEQUENCE [LARGE SCALE GENOMIC DNA]</scope>
    <source>
        <strain evidence="3 4">TAD1</strain>
    </source>
</reference>
<accession>A0AAC9JQW2</accession>